<dbReference type="SUPFAM" id="SSF88697">
    <property type="entry name" value="PUA domain-like"/>
    <property type="match status" value="1"/>
</dbReference>
<dbReference type="RefSeq" id="WP_379867373.1">
    <property type="nucleotide sequence ID" value="NZ_JBHTBW010000072.1"/>
</dbReference>
<gene>
    <name evidence="1" type="ORF">ACFQNG_18445</name>
</gene>
<dbReference type="InterPro" id="IPR015947">
    <property type="entry name" value="PUA-like_sf"/>
</dbReference>
<evidence type="ECO:0000313" key="2">
    <source>
        <dbReference type="Proteomes" id="UP001596500"/>
    </source>
</evidence>
<keyword evidence="2" id="KW-1185">Reference proteome</keyword>
<evidence type="ECO:0008006" key="3">
    <source>
        <dbReference type="Google" id="ProtNLM"/>
    </source>
</evidence>
<reference evidence="2" key="1">
    <citation type="journal article" date="2019" name="Int. J. Syst. Evol. Microbiol.">
        <title>The Global Catalogue of Microorganisms (GCM) 10K type strain sequencing project: providing services to taxonomists for standard genome sequencing and annotation.</title>
        <authorList>
            <consortium name="The Broad Institute Genomics Platform"/>
            <consortium name="The Broad Institute Genome Sequencing Center for Infectious Disease"/>
            <person name="Wu L."/>
            <person name="Ma J."/>
        </authorList>
    </citation>
    <scope>NUCLEOTIDE SEQUENCE [LARGE SCALE GENOMIC DNA]</scope>
    <source>
        <strain evidence="2">CGMCC 1.12942</strain>
    </source>
</reference>
<evidence type="ECO:0000313" key="1">
    <source>
        <dbReference type="EMBL" id="MFC7443052.1"/>
    </source>
</evidence>
<name>A0ABW2RPW3_9BACL</name>
<protein>
    <recommendedName>
        <fullName evidence="3">ASCH domain-containing protein</fullName>
    </recommendedName>
</protein>
<sequence length="159" mass="18228">MENEQLSLEIESKDQSDETFIVLSLKEIYFGQMLDGYKRYEYRRKFVNRPVTAFIYLVSPVKSITGIVKLGKPIIGSVHEIAQICENEEPGTGAYEATLKYLEGLEKGYAIPVLSVEKIDPVSLNELRDRFKFVAPQSYMIINNKPELLTFLQSRRKNG</sequence>
<dbReference type="EMBL" id="JBHTBW010000072">
    <property type="protein sequence ID" value="MFC7443052.1"/>
    <property type="molecule type" value="Genomic_DNA"/>
</dbReference>
<accession>A0ABW2RPW3</accession>
<comment type="caution">
    <text evidence="1">The sequence shown here is derived from an EMBL/GenBank/DDBJ whole genome shotgun (WGS) entry which is preliminary data.</text>
</comment>
<organism evidence="1 2">
    <name type="scientific">Laceyella putida</name>
    <dbReference type="NCBI Taxonomy" id="110101"/>
    <lineage>
        <taxon>Bacteria</taxon>
        <taxon>Bacillati</taxon>
        <taxon>Bacillota</taxon>
        <taxon>Bacilli</taxon>
        <taxon>Bacillales</taxon>
        <taxon>Thermoactinomycetaceae</taxon>
        <taxon>Laceyella</taxon>
    </lineage>
</organism>
<dbReference type="Proteomes" id="UP001596500">
    <property type="component" value="Unassembled WGS sequence"/>
</dbReference>
<proteinExistence type="predicted"/>